<dbReference type="HOGENOM" id="CLU_959542_0_0_6"/>
<proteinExistence type="predicted"/>
<organism evidence="1 2">
    <name type="scientific">Teredinibacter turnerae (strain ATCC 39867 / T7901)</name>
    <dbReference type="NCBI Taxonomy" id="377629"/>
    <lineage>
        <taxon>Bacteria</taxon>
        <taxon>Pseudomonadati</taxon>
        <taxon>Pseudomonadota</taxon>
        <taxon>Gammaproteobacteria</taxon>
        <taxon>Cellvibrionales</taxon>
        <taxon>Cellvibrionaceae</taxon>
        <taxon>Teredinibacter</taxon>
    </lineage>
</organism>
<sequence length="290" mass="33787">MFNVSLKLREPKGLIIPKGPSFGRARMIKSEYDGTEIIFRAPKHRPKRSNDEGYAPQRRYTKESPLSFRNYHDEEKAARGIVDHWREADFFYHSWAFNGPWFTGPLGELDLSFRLIKVINYPQDMSLFHPRALEHVIGDYLTYMYSHHLDSTRGDIQEFHAPINWQLIPHLPVNAARMEVVSENFSPHRTIMRLVFFPIASDMMARLIFWPGRFKNLPRSELDKRVNEQPILDLMENIIASLQLNLSPRAKAQQEAALSGLEDTSLIKDYPPLKWDNVSKEEKQRILAGN</sequence>
<keyword evidence="2" id="KW-1185">Reference proteome</keyword>
<accession>C5BT07</accession>
<reference evidence="1 2" key="1">
    <citation type="journal article" date="2009" name="PLoS ONE">
        <title>The complete genome of Teredinibacter turnerae T7901: an intracellular endosymbiont of marine wood-boring bivalves (shipworms).</title>
        <authorList>
            <person name="Yang J.C."/>
            <person name="Madupu R."/>
            <person name="Durkin A.S."/>
            <person name="Ekborg N.A."/>
            <person name="Pedamallu C.S."/>
            <person name="Hostetler J.B."/>
            <person name="Radune D."/>
            <person name="Toms B.S."/>
            <person name="Henrissat B."/>
            <person name="Coutinho P.M."/>
            <person name="Schwarz S."/>
            <person name="Field L."/>
            <person name="Trindade-Silva A.E."/>
            <person name="Soares C.A.G."/>
            <person name="Elshahawi S."/>
            <person name="Hanora A."/>
            <person name="Schmidt E.W."/>
            <person name="Haygood M.G."/>
            <person name="Posfai J."/>
            <person name="Benner J."/>
            <person name="Madinger C."/>
            <person name="Nove J."/>
            <person name="Anton B."/>
            <person name="Chaudhary K."/>
            <person name="Foster J."/>
            <person name="Holman A."/>
            <person name="Kumar S."/>
            <person name="Lessard P.A."/>
            <person name="Luyten Y.A."/>
            <person name="Slatko B."/>
            <person name="Wood N."/>
            <person name="Wu B."/>
            <person name="Teplitski M."/>
            <person name="Mougous J.D."/>
            <person name="Ward N."/>
            <person name="Eisen J.A."/>
            <person name="Badger J.H."/>
            <person name="Distel D.L."/>
        </authorList>
    </citation>
    <scope>NUCLEOTIDE SEQUENCE [LARGE SCALE GENOMIC DNA]</scope>
    <source>
        <strain evidence="2">ATCC 39867 / T7901</strain>
    </source>
</reference>
<dbReference type="AlphaFoldDB" id="C5BT07"/>
<evidence type="ECO:0000313" key="1">
    <source>
        <dbReference type="EMBL" id="ACR11584.1"/>
    </source>
</evidence>
<evidence type="ECO:0000313" key="2">
    <source>
        <dbReference type="Proteomes" id="UP000009080"/>
    </source>
</evidence>
<dbReference type="eggNOG" id="ENOG5033714">
    <property type="taxonomic scope" value="Bacteria"/>
</dbReference>
<dbReference type="Proteomes" id="UP000009080">
    <property type="component" value="Chromosome"/>
</dbReference>
<protein>
    <submittedName>
        <fullName evidence="1">Uncharacterized protein</fullName>
    </submittedName>
</protein>
<dbReference type="EMBL" id="CP001614">
    <property type="protein sequence ID" value="ACR11584.1"/>
    <property type="molecule type" value="Genomic_DNA"/>
</dbReference>
<name>C5BT07_TERTT</name>
<dbReference type="KEGG" id="ttu:TERTU_3858"/>
<dbReference type="RefSeq" id="WP_015817696.1">
    <property type="nucleotide sequence ID" value="NC_012997.1"/>
</dbReference>
<gene>
    <name evidence="1" type="ordered locus">TERTU_3858</name>
</gene>
<dbReference type="STRING" id="377629.TERTU_3858"/>
<dbReference type="OrthoDB" id="5727024at2"/>